<keyword evidence="1" id="KW-0238">DNA-binding</keyword>
<dbReference type="Proteomes" id="UP000317344">
    <property type="component" value="Chromosome"/>
</dbReference>
<dbReference type="GO" id="GO:0003677">
    <property type="term" value="F:DNA binding"/>
    <property type="evidence" value="ECO:0007669"/>
    <property type="project" value="UniProtKB-KW"/>
</dbReference>
<dbReference type="KEGG" id="toy:FO059_00560"/>
<dbReference type="Gene3D" id="1.10.357.10">
    <property type="entry name" value="Tetracycline Repressor, domain 2"/>
    <property type="match status" value="1"/>
</dbReference>
<evidence type="ECO:0000313" key="4">
    <source>
        <dbReference type="Proteomes" id="UP000317344"/>
    </source>
</evidence>
<dbReference type="InterPro" id="IPR001647">
    <property type="entry name" value="HTH_TetR"/>
</dbReference>
<evidence type="ECO:0000313" key="3">
    <source>
        <dbReference type="EMBL" id="QDQ96109.1"/>
    </source>
</evidence>
<evidence type="ECO:0000259" key="2">
    <source>
        <dbReference type="Pfam" id="PF00440"/>
    </source>
</evidence>
<dbReference type="InterPro" id="IPR009057">
    <property type="entry name" value="Homeodomain-like_sf"/>
</dbReference>
<keyword evidence="4" id="KW-1185">Reference proteome</keyword>
<proteinExistence type="predicted"/>
<reference evidence="3 4" key="1">
    <citation type="submission" date="2019-07" db="EMBL/GenBank/DDBJ databases">
        <title>Tomitella cavernea sp. nov., an actinomycete isolated from soil.</title>
        <authorList>
            <person name="Cheng J."/>
        </authorList>
    </citation>
    <scope>NUCLEOTIDE SEQUENCE [LARGE SCALE GENOMIC DNA]</scope>
    <source>
        <strain evidence="3 4">HY188</strain>
    </source>
</reference>
<gene>
    <name evidence="3" type="ORF">FO059_00560</name>
</gene>
<dbReference type="Pfam" id="PF00440">
    <property type="entry name" value="TetR_N"/>
    <property type="match status" value="1"/>
</dbReference>
<dbReference type="RefSeq" id="WP_143905472.1">
    <property type="nucleotide sequence ID" value="NZ_CP041765.1"/>
</dbReference>
<dbReference type="OrthoDB" id="2356263at2"/>
<organism evidence="3 4">
    <name type="scientific">Tomitella fengzijianii</name>
    <dbReference type="NCBI Taxonomy" id="2597660"/>
    <lineage>
        <taxon>Bacteria</taxon>
        <taxon>Bacillati</taxon>
        <taxon>Actinomycetota</taxon>
        <taxon>Actinomycetes</taxon>
        <taxon>Mycobacteriales</taxon>
        <taxon>Tomitella</taxon>
    </lineage>
</organism>
<dbReference type="EMBL" id="CP041765">
    <property type="protein sequence ID" value="QDQ96109.1"/>
    <property type="molecule type" value="Genomic_DNA"/>
</dbReference>
<dbReference type="AlphaFoldDB" id="A0A516WZ45"/>
<feature type="domain" description="HTH tetR-type" evidence="2">
    <location>
        <begin position="10"/>
        <end position="57"/>
    </location>
</feature>
<name>A0A516WZ45_9ACTN</name>
<evidence type="ECO:0000256" key="1">
    <source>
        <dbReference type="ARBA" id="ARBA00023125"/>
    </source>
</evidence>
<reference evidence="3 4" key="2">
    <citation type="submission" date="2019-07" db="EMBL/GenBank/DDBJ databases">
        <authorList>
            <person name="Huang Y."/>
        </authorList>
    </citation>
    <scope>NUCLEOTIDE SEQUENCE [LARGE SCALE GENOMIC DNA]</scope>
    <source>
        <strain evidence="3 4">HY188</strain>
    </source>
</reference>
<sequence>MPKPDTREALIDAAERLVAARGLRGISVREVIRAAGQRNHGAIAYYFGSWHGLLAAVWAARSTGAEQQRQLRIAAEESDDRLHGLVIAYVSPFVAEVSRHTPSYWAQFNEQWLAGIHADFVNTPEPLVPGDPDYPPIRGMEAMQSIYADIAAELGHLAQPLRTARVALAARFVVSALASWERDQVSGVWQSLDDYEGELCRLMLALLRADGEAAAT</sequence>
<protein>
    <submittedName>
        <fullName evidence="3">TetR/AcrR family transcriptional regulator</fullName>
    </submittedName>
</protein>
<dbReference type="SUPFAM" id="SSF46689">
    <property type="entry name" value="Homeodomain-like"/>
    <property type="match status" value="1"/>
</dbReference>
<accession>A0A516WZ45</accession>